<evidence type="ECO:0000313" key="11">
    <source>
        <dbReference type="Proteomes" id="UP000051248"/>
    </source>
</evidence>
<dbReference type="InterPro" id="IPR053924">
    <property type="entry name" value="RecX_HTH_2nd"/>
</dbReference>
<dbReference type="AlphaFoldDB" id="A0A0R1KH15"/>
<gene>
    <name evidence="6" type="primary">recX</name>
    <name evidence="10" type="ORF">FD03_GL001607</name>
</gene>
<evidence type="ECO:0000256" key="5">
    <source>
        <dbReference type="ARBA" id="ARBA00022490"/>
    </source>
</evidence>
<dbReference type="PANTHER" id="PTHR33602:SF1">
    <property type="entry name" value="REGULATORY PROTEIN RECX FAMILY PROTEIN"/>
    <property type="match status" value="1"/>
</dbReference>
<dbReference type="RefSeq" id="WP_034542278.1">
    <property type="nucleotide sequence ID" value="NZ_BCWC01000001.1"/>
</dbReference>
<dbReference type="STRING" id="1423775.FD03_GL001607"/>
<dbReference type="InterPro" id="IPR053925">
    <property type="entry name" value="RecX_HTH_3rd"/>
</dbReference>
<dbReference type="eggNOG" id="COG2137">
    <property type="taxonomic scope" value="Bacteria"/>
</dbReference>
<evidence type="ECO:0000313" key="10">
    <source>
        <dbReference type="EMBL" id="KRK79242.1"/>
    </source>
</evidence>
<evidence type="ECO:0000259" key="7">
    <source>
        <dbReference type="Pfam" id="PF02631"/>
    </source>
</evidence>
<dbReference type="InterPro" id="IPR003783">
    <property type="entry name" value="Regulatory_RecX"/>
</dbReference>
<protein>
    <recommendedName>
        <fullName evidence="4 6">Regulatory protein RecX</fullName>
    </recommendedName>
</protein>
<dbReference type="Pfam" id="PF02631">
    <property type="entry name" value="RecX_HTH2"/>
    <property type="match status" value="1"/>
</dbReference>
<reference evidence="10 11" key="1">
    <citation type="journal article" date="2015" name="Genome Announc.">
        <title>Expanding the biotechnology potential of lactobacilli through comparative genomics of 213 strains and associated genera.</title>
        <authorList>
            <person name="Sun Z."/>
            <person name="Harris H.M."/>
            <person name="McCann A."/>
            <person name="Guo C."/>
            <person name="Argimon S."/>
            <person name="Zhang W."/>
            <person name="Yang X."/>
            <person name="Jeffery I.B."/>
            <person name="Cooney J.C."/>
            <person name="Kagawa T.F."/>
            <person name="Liu W."/>
            <person name="Song Y."/>
            <person name="Salvetti E."/>
            <person name="Wrobel A."/>
            <person name="Rasinkangas P."/>
            <person name="Parkhill J."/>
            <person name="Rea M.C."/>
            <person name="O'Sullivan O."/>
            <person name="Ritari J."/>
            <person name="Douillard F.P."/>
            <person name="Paul Ross R."/>
            <person name="Yang R."/>
            <person name="Briner A.E."/>
            <person name="Felis G.E."/>
            <person name="de Vos W.M."/>
            <person name="Barrangou R."/>
            <person name="Klaenhammer T.R."/>
            <person name="Caufield P.W."/>
            <person name="Cui Y."/>
            <person name="Zhang H."/>
            <person name="O'Toole P.W."/>
        </authorList>
    </citation>
    <scope>NUCLEOTIDE SEQUENCE [LARGE SCALE GENOMIC DNA]</scope>
    <source>
        <strain evidence="10 11">DSM 19682</strain>
    </source>
</reference>
<evidence type="ECO:0000259" key="9">
    <source>
        <dbReference type="Pfam" id="PF21982"/>
    </source>
</evidence>
<keyword evidence="5 6" id="KW-0963">Cytoplasm</keyword>
<dbReference type="InterPro" id="IPR053926">
    <property type="entry name" value="RecX_HTH_1st"/>
</dbReference>
<feature type="domain" description="RecX first three-helical" evidence="9">
    <location>
        <begin position="63"/>
        <end position="102"/>
    </location>
</feature>
<evidence type="ECO:0000259" key="8">
    <source>
        <dbReference type="Pfam" id="PF21981"/>
    </source>
</evidence>
<accession>A0A0R1KH15</accession>
<dbReference type="Pfam" id="PF21982">
    <property type="entry name" value="RecX_HTH1"/>
    <property type="match status" value="1"/>
</dbReference>
<dbReference type="PATRIC" id="fig|1423775.4.peg.1638"/>
<dbReference type="GO" id="GO:0005737">
    <property type="term" value="C:cytoplasm"/>
    <property type="evidence" value="ECO:0007669"/>
    <property type="project" value="UniProtKB-SubCell"/>
</dbReference>
<feature type="domain" description="RecX third three-helical" evidence="8">
    <location>
        <begin position="155"/>
        <end position="203"/>
    </location>
</feature>
<dbReference type="Pfam" id="PF21981">
    <property type="entry name" value="RecX_HTH3"/>
    <property type="match status" value="1"/>
</dbReference>
<dbReference type="HAMAP" id="MF_01114">
    <property type="entry name" value="RecX"/>
    <property type="match status" value="1"/>
</dbReference>
<sequence length="258" mass="30047">MILAKVTKIQAQKRKGRYNVYLDGEYAFPVGETTLVDFRLMNGVELDDKQIKEIQSRENINKAYGDAVNYLSYQLRTEKEMRDYLYKKEYGSPVIYSVMERLAKLNYLDDEAYATSFINTQLNTTANGPRIIQQKMVQKGVPANIIEDKLAEVDEDRLLENATEFASKQVRKQRHKSFQQMMTKLKQSLYQKGYSGDIVSQAIDDLDLERDDDTEQENLVAMINKVQHRYDNPSKLINYLMTKGYRYDAIKRALSNED</sequence>
<organism evidence="10 11">
    <name type="scientific">Companilactobacillus nodensis DSM 19682 = JCM 14932 = NBRC 107160</name>
    <dbReference type="NCBI Taxonomy" id="1423775"/>
    <lineage>
        <taxon>Bacteria</taxon>
        <taxon>Bacillati</taxon>
        <taxon>Bacillota</taxon>
        <taxon>Bacilli</taxon>
        <taxon>Lactobacillales</taxon>
        <taxon>Lactobacillaceae</taxon>
        <taxon>Companilactobacillus</taxon>
    </lineage>
</organism>
<evidence type="ECO:0000256" key="3">
    <source>
        <dbReference type="ARBA" id="ARBA00009695"/>
    </source>
</evidence>
<dbReference type="GO" id="GO:0006282">
    <property type="term" value="P:regulation of DNA repair"/>
    <property type="evidence" value="ECO:0007669"/>
    <property type="project" value="UniProtKB-UniRule"/>
</dbReference>
<dbReference type="EMBL" id="AZDZ01000019">
    <property type="protein sequence ID" value="KRK79242.1"/>
    <property type="molecule type" value="Genomic_DNA"/>
</dbReference>
<evidence type="ECO:0000256" key="2">
    <source>
        <dbReference type="ARBA" id="ARBA00004496"/>
    </source>
</evidence>
<comment type="subcellular location">
    <subcellularLocation>
        <location evidence="2 6">Cytoplasm</location>
    </subcellularLocation>
</comment>
<dbReference type="InterPro" id="IPR036388">
    <property type="entry name" value="WH-like_DNA-bd_sf"/>
</dbReference>
<feature type="domain" description="RecX second three-helical" evidence="7">
    <location>
        <begin position="109"/>
        <end position="149"/>
    </location>
</feature>
<comment type="function">
    <text evidence="1 6">Modulates RecA activity.</text>
</comment>
<dbReference type="Proteomes" id="UP000051248">
    <property type="component" value="Unassembled WGS sequence"/>
</dbReference>
<evidence type="ECO:0000256" key="1">
    <source>
        <dbReference type="ARBA" id="ARBA00003529"/>
    </source>
</evidence>
<name>A0A0R1KH15_9LACO</name>
<proteinExistence type="inferred from homology"/>
<evidence type="ECO:0000256" key="4">
    <source>
        <dbReference type="ARBA" id="ARBA00018111"/>
    </source>
</evidence>
<comment type="caution">
    <text evidence="10">The sequence shown here is derived from an EMBL/GenBank/DDBJ whole genome shotgun (WGS) entry which is preliminary data.</text>
</comment>
<dbReference type="PANTHER" id="PTHR33602">
    <property type="entry name" value="REGULATORY PROTEIN RECX FAMILY PROTEIN"/>
    <property type="match status" value="1"/>
</dbReference>
<evidence type="ECO:0000256" key="6">
    <source>
        <dbReference type="HAMAP-Rule" id="MF_01114"/>
    </source>
</evidence>
<comment type="similarity">
    <text evidence="3 6">Belongs to the RecX family.</text>
</comment>
<dbReference type="Gene3D" id="1.10.10.10">
    <property type="entry name" value="Winged helix-like DNA-binding domain superfamily/Winged helix DNA-binding domain"/>
    <property type="match status" value="4"/>
</dbReference>
<dbReference type="NCBIfam" id="NF010733">
    <property type="entry name" value="PRK14135.1"/>
    <property type="match status" value="1"/>
</dbReference>
<keyword evidence="11" id="KW-1185">Reference proteome</keyword>